<feature type="domain" description="Photolyase/cryptochrome alpha/beta" evidence="15">
    <location>
        <begin position="3"/>
        <end position="134"/>
    </location>
</feature>
<dbReference type="STRING" id="152573.SAMN04488051_103109"/>
<dbReference type="InterPro" id="IPR006050">
    <property type="entry name" value="DNA_photolyase_N"/>
</dbReference>
<dbReference type="PANTHER" id="PTHR11455">
    <property type="entry name" value="CRYPTOCHROME"/>
    <property type="match status" value="1"/>
</dbReference>
<name>A0A1H4B033_ALKAM</name>
<dbReference type="Pfam" id="PF03441">
    <property type="entry name" value="FAD_binding_7"/>
    <property type="match status" value="1"/>
</dbReference>
<comment type="cofactor">
    <cofactor evidence="1">
        <name>(6R)-5,10-methylene-5,6,7,8-tetrahydrofolate</name>
        <dbReference type="ChEBI" id="CHEBI:15636"/>
    </cofactor>
</comment>
<feature type="binding site" evidence="12">
    <location>
        <begin position="373"/>
        <end position="375"/>
    </location>
    <ligand>
        <name>FAD</name>
        <dbReference type="ChEBI" id="CHEBI:57692"/>
    </ligand>
</feature>
<keyword evidence="5 12" id="KW-0285">Flavoprotein</keyword>
<evidence type="ECO:0000256" key="11">
    <source>
        <dbReference type="ARBA" id="ARBA00083107"/>
    </source>
</evidence>
<dbReference type="InterPro" id="IPR005101">
    <property type="entry name" value="Cryptochr/Photolyase_FAD-bd"/>
</dbReference>
<dbReference type="FunFam" id="1.10.579.10:FF:000003">
    <property type="entry name" value="Deoxyribodipyrimidine photo-lyase"/>
    <property type="match status" value="1"/>
</dbReference>
<dbReference type="Pfam" id="PF00875">
    <property type="entry name" value="DNA_photolyase"/>
    <property type="match status" value="1"/>
</dbReference>
<evidence type="ECO:0000256" key="2">
    <source>
        <dbReference type="ARBA" id="ARBA00005862"/>
    </source>
</evidence>
<dbReference type="NCBIfam" id="NF007955">
    <property type="entry name" value="PRK10674.1"/>
    <property type="match status" value="1"/>
</dbReference>
<evidence type="ECO:0000259" key="15">
    <source>
        <dbReference type="PROSITE" id="PS51645"/>
    </source>
</evidence>
<keyword evidence="16" id="KW-0456">Lyase</keyword>
<dbReference type="GO" id="GO:0003904">
    <property type="term" value="F:deoxyribodipyrimidine photo-lyase activity"/>
    <property type="evidence" value="ECO:0007669"/>
    <property type="project" value="UniProtKB-EC"/>
</dbReference>
<evidence type="ECO:0000256" key="12">
    <source>
        <dbReference type="PIRSR" id="PIRSR602081-1"/>
    </source>
</evidence>
<evidence type="ECO:0000256" key="10">
    <source>
        <dbReference type="ARBA" id="ARBA00059220"/>
    </source>
</evidence>
<dbReference type="PRINTS" id="PR00147">
    <property type="entry name" value="DNAPHOTLYASE"/>
</dbReference>
<feature type="binding site" evidence="12">
    <location>
        <position position="221"/>
    </location>
    <ligand>
        <name>FAD</name>
        <dbReference type="ChEBI" id="CHEBI:57692"/>
    </ligand>
</feature>
<comment type="similarity">
    <text evidence="14">Belongs to the DNA photolyase family.</text>
</comment>
<feature type="site" description="Electron transfer via tryptophanyl radical" evidence="13">
    <location>
        <position position="307"/>
    </location>
</feature>
<dbReference type="InterPro" id="IPR018394">
    <property type="entry name" value="DNA_photolyase_1_CS_C"/>
</dbReference>
<dbReference type="GO" id="GO:0000719">
    <property type="term" value="P:photoreactive repair"/>
    <property type="evidence" value="ECO:0007669"/>
    <property type="project" value="UniProtKB-ARBA"/>
</dbReference>
<proteinExistence type="inferred from homology"/>
<sequence length="475" mass="54712">MPVVQLVWFRSDLRVYDNAALTEAMAQGPTIALFVAFRQSWYQHDMAPVKQDLIRRRVQALQQELAGLNVPLLLVEGNSYQDVQSVFEQLLPLGIARVYTEVEYELRERRRDQVLKDWLAVRGVAWWQCDRQCVFVPGSFVNGSGAMYQVYTPFKKRWLQRFAEQGVQVLAKPKPQAPVVLDLPLVTPMQGGNNSSADWPVQQDDVMQQLRHFCQQQVQDYQKLRDLPALDATSRLSPYLAIGAISVRQCIARLQVEAGADLQQANSGASVWLSELIWRDFYKHVLVAWPDLIKHQPFQTDTAAIRWHNDETLFQAWCDGTTGYPLVDAAMRQLNQTGWMHNRLRMVVASFLVKDLHIDWRWGERYFMSRLIDGDFAANNGGWQWAASTGTDAAPYFRIFNPVTQSERFDPDGIFIRNWVPELARLPNQHIHWPHKLPMSKEYPGAVVDHAKARQVTLELFRHARQQGEKSDEST</sequence>
<dbReference type="PROSITE" id="PS00691">
    <property type="entry name" value="DNA_PHOTOLYASES_1_2"/>
    <property type="match status" value="1"/>
</dbReference>
<dbReference type="GO" id="GO:0071949">
    <property type="term" value="F:FAD binding"/>
    <property type="evidence" value="ECO:0007669"/>
    <property type="project" value="TreeGrafter"/>
</dbReference>
<evidence type="ECO:0000256" key="8">
    <source>
        <dbReference type="ARBA" id="ARBA00031671"/>
    </source>
</evidence>
<dbReference type="EMBL" id="FNRM01000003">
    <property type="protein sequence ID" value="SEA41490.1"/>
    <property type="molecule type" value="Genomic_DNA"/>
</dbReference>
<dbReference type="GO" id="GO:0009416">
    <property type="term" value="P:response to light stimulus"/>
    <property type="evidence" value="ECO:0007669"/>
    <property type="project" value="TreeGrafter"/>
</dbReference>
<evidence type="ECO:0000256" key="13">
    <source>
        <dbReference type="PIRSR" id="PIRSR602081-2"/>
    </source>
</evidence>
<feature type="site" description="Electron transfer via tryptophanyl radical" evidence="13">
    <location>
        <position position="360"/>
    </location>
</feature>
<comment type="similarity">
    <text evidence="2">Belongs to the DNA photolyase class-1 family.</text>
</comment>
<dbReference type="SUPFAM" id="SSF48173">
    <property type="entry name" value="Cryptochrome/photolyase FAD-binding domain"/>
    <property type="match status" value="1"/>
</dbReference>
<reference evidence="16 17" key="1">
    <citation type="submission" date="2016-10" db="EMBL/GenBank/DDBJ databases">
        <authorList>
            <person name="de Groot N.N."/>
        </authorList>
    </citation>
    <scope>NUCLEOTIDE SEQUENCE [LARGE SCALE GENOMIC DNA]</scope>
    <source>
        <strain evidence="16 17">CGMCC 1.3430</strain>
    </source>
</reference>
<organism evidence="16 17">
    <name type="scientific">Alkalimonas amylolytica</name>
    <dbReference type="NCBI Taxonomy" id="152573"/>
    <lineage>
        <taxon>Bacteria</taxon>
        <taxon>Pseudomonadati</taxon>
        <taxon>Pseudomonadota</taxon>
        <taxon>Gammaproteobacteria</taxon>
        <taxon>Alkalimonas</taxon>
    </lineage>
</organism>
<comment type="cofactor">
    <cofactor evidence="12">
        <name>FAD</name>
        <dbReference type="ChEBI" id="CHEBI:57692"/>
    </cofactor>
    <text evidence="12">Binds 1 FAD per subunit.</text>
</comment>
<feature type="binding site" evidence="12">
    <location>
        <begin position="233"/>
        <end position="237"/>
    </location>
    <ligand>
        <name>FAD</name>
        <dbReference type="ChEBI" id="CHEBI:57692"/>
    </ligand>
</feature>
<dbReference type="Gene3D" id="1.25.40.80">
    <property type="match status" value="1"/>
</dbReference>
<evidence type="ECO:0000256" key="1">
    <source>
        <dbReference type="ARBA" id="ARBA00001932"/>
    </source>
</evidence>
<evidence type="ECO:0000256" key="5">
    <source>
        <dbReference type="ARBA" id="ARBA00022630"/>
    </source>
</evidence>
<dbReference type="InterPro" id="IPR036155">
    <property type="entry name" value="Crypto/Photolyase_N_sf"/>
</dbReference>
<comment type="function">
    <text evidence="10">Involved in repair of UV radiation-induced DNA damage. Catalyzes the light-dependent monomerization (300-600 nm) of cyclobutyl pyrimidine dimers (in cis-syn configuration), which are formed between adjacent bases on the same DNA strand upon exposure to ultraviolet radiation.</text>
</comment>
<feature type="site" description="Electron transfer via tryptophanyl radical" evidence="13">
    <location>
        <position position="383"/>
    </location>
</feature>
<dbReference type="InterPro" id="IPR002081">
    <property type="entry name" value="Cryptochrome/DNA_photolyase_1"/>
</dbReference>
<evidence type="ECO:0000313" key="17">
    <source>
        <dbReference type="Proteomes" id="UP000198773"/>
    </source>
</evidence>
<comment type="catalytic activity">
    <reaction evidence="9">
        <text>cyclobutadipyrimidine (in DNA) = 2 pyrimidine residues (in DNA).</text>
        <dbReference type="EC" id="4.1.99.3"/>
    </reaction>
</comment>
<dbReference type="AlphaFoldDB" id="A0A1H4B033"/>
<evidence type="ECO:0000256" key="6">
    <source>
        <dbReference type="ARBA" id="ARBA00022827"/>
    </source>
</evidence>
<keyword evidence="17" id="KW-1185">Reference proteome</keyword>
<accession>A0A1H4B033</accession>
<keyword evidence="7 14" id="KW-0157">Chromophore</keyword>
<keyword evidence="6 12" id="KW-0274">FAD</keyword>
<dbReference type="InterPro" id="IPR036134">
    <property type="entry name" value="Crypto/Photolyase_FAD-like_sf"/>
</dbReference>
<dbReference type="PROSITE" id="PS00394">
    <property type="entry name" value="DNA_PHOTOLYASES_1_1"/>
    <property type="match status" value="1"/>
</dbReference>
<dbReference type="Proteomes" id="UP000198773">
    <property type="component" value="Unassembled WGS sequence"/>
</dbReference>
<evidence type="ECO:0000256" key="4">
    <source>
        <dbReference type="ARBA" id="ARBA00014046"/>
    </source>
</evidence>
<evidence type="ECO:0000256" key="3">
    <source>
        <dbReference type="ARBA" id="ARBA00013149"/>
    </source>
</evidence>
<dbReference type="SUPFAM" id="SSF52425">
    <property type="entry name" value="Cryptochrome/photolyase, N-terminal domain"/>
    <property type="match status" value="1"/>
</dbReference>
<feature type="binding site" evidence="12">
    <location>
        <position position="272"/>
    </location>
    <ligand>
        <name>FAD</name>
        <dbReference type="ChEBI" id="CHEBI:57692"/>
    </ligand>
</feature>
<feature type="binding site" evidence="12">
    <location>
        <begin position="275"/>
        <end position="282"/>
    </location>
    <ligand>
        <name>FAD</name>
        <dbReference type="ChEBI" id="CHEBI:57692"/>
    </ligand>
</feature>
<dbReference type="Gene3D" id="3.40.50.620">
    <property type="entry name" value="HUPs"/>
    <property type="match status" value="1"/>
</dbReference>
<evidence type="ECO:0000256" key="7">
    <source>
        <dbReference type="ARBA" id="ARBA00022991"/>
    </source>
</evidence>
<dbReference type="Gene3D" id="1.10.579.10">
    <property type="entry name" value="DNA Cyclobutane Dipyrimidine Photolyase, subunit A, domain 3"/>
    <property type="match status" value="1"/>
</dbReference>
<evidence type="ECO:0000256" key="14">
    <source>
        <dbReference type="RuleBase" id="RU004182"/>
    </source>
</evidence>
<protein>
    <recommendedName>
        <fullName evidence="4">Deoxyribodipyrimidine photo-lyase</fullName>
        <ecNumber evidence="3">4.1.99.3</ecNumber>
    </recommendedName>
    <alternativeName>
        <fullName evidence="8">DNA photolyase</fullName>
    </alternativeName>
    <alternativeName>
        <fullName evidence="11">Photoreactivating enzyme</fullName>
    </alternativeName>
</protein>
<dbReference type="PANTHER" id="PTHR11455:SF9">
    <property type="entry name" value="CRYPTOCHROME CIRCADIAN CLOCK 5 ISOFORM X1"/>
    <property type="match status" value="1"/>
</dbReference>
<gene>
    <name evidence="16" type="ORF">SAMN04488051_103109</name>
</gene>
<dbReference type="PROSITE" id="PS51645">
    <property type="entry name" value="PHR_CRY_ALPHA_BETA"/>
    <property type="match status" value="1"/>
</dbReference>
<evidence type="ECO:0000256" key="9">
    <source>
        <dbReference type="ARBA" id="ARBA00033999"/>
    </source>
</evidence>
<evidence type="ECO:0000313" key="16">
    <source>
        <dbReference type="EMBL" id="SEA41490.1"/>
    </source>
</evidence>
<dbReference type="GO" id="GO:0003677">
    <property type="term" value="F:DNA binding"/>
    <property type="evidence" value="ECO:0007669"/>
    <property type="project" value="TreeGrafter"/>
</dbReference>
<dbReference type="InterPro" id="IPR014729">
    <property type="entry name" value="Rossmann-like_a/b/a_fold"/>
</dbReference>
<dbReference type="EC" id="4.1.99.3" evidence="3"/>